<feature type="compositionally biased region" description="Low complexity" evidence="1">
    <location>
        <begin position="146"/>
        <end position="165"/>
    </location>
</feature>
<dbReference type="RefSeq" id="XP_062759323.1">
    <property type="nucleotide sequence ID" value="XM_062895892.1"/>
</dbReference>
<dbReference type="CDD" id="cd14688">
    <property type="entry name" value="bZIP_YAP"/>
    <property type="match status" value="1"/>
</dbReference>
<dbReference type="Proteomes" id="UP001273209">
    <property type="component" value="Unassembled WGS sequence"/>
</dbReference>
<feature type="region of interest" description="Disordered" evidence="1">
    <location>
        <begin position="1"/>
        <end position="34"/>
    </location>
</feature>
<reference evidence="2" key="1">
    <citation type="submission" date="2023-11" db="EMBL/GenBank/DDBJ databases">
        <title>The genome sequences of three competitors of mushroom-forming fungi.</title>
        <authorList>
            <person name="Beijen E."/>
            <person name="Ohm R.A."/>
        </authorList>
    </citation>
    <scope>NUCLEOTIDE SEQUENCE</scope>
    <source>
        <strain evidence="2">CBS 100526</strain>
    </source>
</reference>
<dbReference type="AlphaFoldDB" id="A0AAE1ILM9"/>
<proteinExistence type="predicted"/>
<keyword evidence="3" id="KW-1185">Reference proteome</keyword>
<dbReference type="GeneID" id="87915797"/>
<feature type="region of interest" description="Disordered" evidence="1">
    <location>
        <begin position="146"/>
        <end position="186"/>
    </location>
</feature>
<feature type="compositionally biased region" description="Basic and acidic residues" evidence="1">
    <location>
        <begin position="1"/>
        <end position="10"/>
    </location>
</feature>
<evidence type="ECO:0000256" key="1">
    <source>
        <dbReference type="SAM" id="MobiDB-lite"/>
    </source>
</evidence>
<comment type="caution">
    <text evidence="2">The sequence shown here is derived from an EMBL/GenBank/DDBJ whole genome shotgun (WGS) entry which is preliminary data.</text>
</comment>
<accession>A0AAE1ILM9</accession>
<evidence type="ECO:0000313" key="2">
    <source>
        <dbReference type="EMBL" id="KAK4082894.1"/>
    </source>
</evidence>
<sequence>MPRAKQEPDNSAKSSAAAVRIRENQRRSRARRKEYVEGMQRRLQDFETKGVAATLEMQQAAREVAIENSRLRLLLAHNGVTVDAVESFLVSFKGQDASEAEHCAAKIATAESIAALGRSSTVATLFPEHAHVDKLAVLASASMQQSASGSGHDSDGTITSDDSTGPVTPSSSNLNAPSPRDVDFDAAPQTMSCDAAAHIIAQMQGCGFREPSKGSLENNGQSDYLIQNSAFLKILEAASIFN</sequence>
<evidence type="ECO:0000313" key="3">
    <source>
        <dbReference type="Proteomes" id="UP001273209"/>
    </source>
</evidence>
<name>A0AAE1ILM9_9HYPO</name>
<evidence type="ECO:0008006" key="4">
    <source>
        <dbReference type="Google" id="ProtNLM"/>
    </source>
</evidence>
<dbReference type="PANTHER" id="PTHR42070">
    <property type="entry name" value="FILAMENT ASSOCIATED PROTEIN, PUTATIVE (AFU_ORTHOLOGUE AFUA_8G06630)-RELATED"/>
    <property type="match status" value="1"/>
</dbReference>
<dbReference type="PANTHER" id="PTHR42070:SF1">
    <property type="entry name" value="FILAMENT ASSOCIATED PROTEIN, PUTATIVE (AFU_ORTHOLOGUE AFUA_8G06630)-RELATED"/>
    <property type="match status" value="1"/>
</dbReference>
<gene>
    <name evidence="2" type="ORF">Triagg1_1784</name>
</gene>
<dbReference type="EMBL" id="JAWRVG010000004">
    <property type="protein sequence ID" value="KAK4082894.1"/>
    <property type="molecule type" value="Genomic_DNA"/>
</dbReference>
<protein>
    <recommendedName>
        <fullName evidence="4">BZIP domain-containing protein</fullName>
    </recommendedName>
</protein>
<organism evidence="2 3">
    <name type="scientific">Trichoderma aggressivum f. europaeum</name>
    <dbReference type="NCBI Taxonomy" id="173218"/>
    <lineage>
        <taxon>Eukaryota</taxon>
        <taxon>Fungi</taxon>
        <taxon>Dikarya</taxon>
        <taxon>Ascomycota</taxon>
        <taxon>Pezizomycotina</taxon>
        <taxon>Sordariomycetes</taxon>
        <taxon>Hypocreomycetidae</taxon>
        <taxon>Hypocreales</taxon>
        <taxon>Hypocreaceae</taxon>
        <taxon>Trichoderma</taxon>
    </lineage>
</organism>
<feature type="compositionally biased region" description="Polar residues" evidence="1">
    <location>
        <begin position="166"/>
        <end position="176"/>
    </location>
</feature>